<comment type="catalytic activity">
    <reaction evidence="7 8">
        <text>D-arabinose 5-phosphate + phosphoenolpyruvate + H2O = 3-deoxy-alpha-D-manno-2-octulosonate-8-phosphate + phosphate</text>
        <dbReference type="Rhea" id="RHEA:14053"/>
        <dbReference type="ChEBI" id="CHEBI:15377"/>
        <dbReference type="ChEBI" id="CHEBI:43474"/>
        <dbReference type="ChEBI" id="CHEBI:57693"/>
        <dbReference type="ChEBI" id="CHEBI:58702"/>
        <dbReference type="ChEBI" id="CHEBI:85985"/>
        <dbReference type="EC" id="2.5.1.55"/>
    </reaction>
</comment>
<dbReference type="NCBIfam" id="NF003543">
    <property type="entry name" value="PRK05198.1"/>
    <property type="match status" value="1"/>
</dbReference>
<dbReference type="EC" id="2.5.1.55" evidence="8"/>
<sequence length="272" mass="29992">MKIVKVRDIRIGGKNPLCLIAGPCVIEDEKVTFEIAKKLKEIAEKLEIPFIFKSSYDKANRSSLNSYRGPGLKKGLEILSRIKQKLKIPVLSDVHCQQDIKEASEILDVIQIPALLSRQTDLILKAASTQKPINIKKGQFLSPWAVKNIIEKALSTGNQNILITERGISFGYHNLVADFRALPIMRKFGYPVIFDATHSVQYPAGASLSSSGASEFVPYLARAAAAVGCDGLFLEVHTNPKTALCDGPNMLALKDLLRLLQAVKEIDQLIKK</sequence>
<feature type="domain" description="DAHP synthetase I/KDSA" evidence="9">
    <location>
        <begin position="7"/>
        <end position="271"/>
    </location>
</feature>
<dbReference type="EMBL" id="PETL01000010">
    <property type="protein sequence ID" value="PIV64830.1"/>
    <property type="molecule type" value="Genomic_DNA"/>
</dbReference>
<reference evidence="11" key="1">
    <citation type="submission" date="2017-09" db="EMBL/GenBank/DDBJ databases">
        <title>Depth-based differentiation of microbial function through sediment-hosted aquifers and enrichment of novel symbionts in the deep terrestrial subsurface.</title>
        <authorList>
            <person name="Probst A.J."/>
            <person name="Ladd B."/>
            <person name="Jarett J.K."/>
            <person name="Geller-Mcgrath D.E."/>
            <person name="Sieber C.M.K."/>
            <person name="Emerson J.B."/>
            <person name="Anantharaman K."/>
            <person name="Thomas B.C."/>
            <person name="Malmstrom R."/>
            <person name="Stieglmeier M."/>
            <person name="Klingl A."/>
            <person name="Woyke T."/>
            <person name="Ryan C.M."/>
            <person name="Banfield J.F."/>
        </authorList>
    </citation>
    <scope>NUCLEOTIDE SEQUENCE [LARGE SCALE GENOMIC DNA]</scope>
</reference>
<comment type="pathway">
    <text evidence="2">Bacterial outer membrane biogenesis; lipopolysaccharide biosynthesis.</text>
</comment>
<comment type="subcellular location">
    <subcellularLocation>
        <location evidence="1 8">Cytoplasm</location>
    </subcellularLocation>
</comment>
<dbReference type="GO" id="GO:0008676">
    <property type="term" value="F:3-deoxy-8-phosphooctulonate synthase activity"/>
    <property type="evidence" value="ECO:0007669"/>
    <property type="project" value="UniProtKB-UniRule"/>
</dbReference>
<evidence type="ECO:0000256" key="1">
    <source>
        <dbReference type="ARBA" id="ARBA00004496"/>
    </source>
</evidence>
<dbReference type="InterPro" id="IPR006218">
    <property type="entry name" value="DAHP1/KDSA"/>
</dbReference>
<evidence type="ECO:0000256" key="8">
    <source>
        <dbReference type="HAMAP-Rule" id="MF_00056"/>
    </source>
</evidence>
<comment type="pathway">
    <text evidence="3 8">Carbohydrate biosynthesis; 3-deoxy-D-manno-octulosonate biosynthesis; 3-deoxy-D-manno-octulosonate from D-ribulose 5-phosphate: step 2/3.</text>
</comment>
<dbReference type="Gene3D" id="3.20.20.70">
    <property type="entry name" value="Aldolase class I"/>
    <property type="match status" value="1"/>
</dbReference>
<name>A0A2M7EAR0_9BACT</name>
<dbReference type="InterPro" id="IPR013785">
    <property type="entry name" value="Aldolase_TIM"/>
</dbReference>
<keyword evidence="8" id="KW-0448">Lipopolysaccharide biosynthesis</keyword>
<dbReference type="PANTHER" id="PTHR21057">
    <property type="entry name" value="PHOSPHO-2-DEHYDRO-3-DEOXYHEPTONATE ALDOLASE"/>
    <property type="match status" value="1"/>
</dbReference>
<keyword evidence="6 8" id="KW-0808">Transferase</keyword>
<dbReference type="UniPathway" id="UPA00357">
    <property type="reaction ID" value="UER00474"/>
</dbReference>
<protein>
    <recommendedName>
        <fullName evidence="8">2-dehydro-3-deoxyphosphooctonate aldolase</fullName>
        <ecNumber evidence="8">2.5.1.55</ecNumber>
    </recommendedName>
    <alternativeName>
        <fullName evidence="8">3-deoxy-D-manno-octulosonic acid 8-phosphate synthase</fullName>
    </alternativeName>
    <alternativeName>
        <fullName evidence="8">KDO-8-phosphate synthase</fullName>
        <shortName evidence="8">KDO 8-P synthase</shortName>
        <shortName evidence="8">KDOPS</shortName>
    </alternativeName>
    <alternativeName>
        <fullName evidence="8">Phospho-2-dehydro-3-deoxyoctonate aldolase</fullName>
    </alternativeName>
</protein>
<evidence type="ECO:0000259" key="9">
    <source>
        <dbReference type="Pfam" id="PF00793"/>
    </source>
</evidence>
<gene>
    <name evidence="8" type="primary">kdsA</name>
    <name evidence="10" type="ORF">COS11_00145</name>
</gene>
<dbReference type="SUPFAM" id="SSF51569">
    <property type="entry name" value="Aldolase"/>
    <property type="match status" value="1"/>
</dbReference>
<dbReference type="AlphaFoldDB" id="A0A2M7EAR0"/>
<evidence type="ECO:0000313" key="11">
    <source>
        <dbReference type="Proteomes" id="UP000228886"/>
    </source>
</evidence>
<accession>A0A2M7EAR0</accession>
<evidence type="ECO:0000256" key="3">
    <source>
        <dbReference type="ARBA" id="ARBA00004845"/>
    </source>
</evidence>
<dbReference type="GO" id="GO:0005737">
    <property type="term" value="C:cytoplasm"/>
    <property type="evidence" value="ECO:0007669"/>
    <property type="project" value="UniProtKB-SubCell"/>
</dbReference>
<evidence type="ECO:0000313" key="10">
    <source>
        <dbReference type="EMBL" id="PIV64830.1"/>
    </source>
</evidence>
<dbReference type="HAMAP" id="MF_00056">
    <property type="entry name" value="KDO8P_synth"/>
    <property type="match status" value="1"/>
</dbReference>
<comment type="similarity">
    <text evidence="4 8">Belongs to the KdsA family.</text>
</comment>
<dbReference type="GO" id="GO:0019294">
    <property type="term" value="P:keto-3-deoxy-D-manno-octulosonic acid biosynthetic process"/>
    <property type="evidence" value="ECO:0007669"/>
    <property type="project" value="UniProtKB-UniRule"/>
</dbReference>
<dbReference type="NCBIfam" id="TIGR01362">
    <property type="entry name" value="KDO8P_synth"/>
    <property type="match status" value="1"/>
</dbReference>
<evidence type="ECO:0000256" key="7">
    <source>
        <dbReference type="ARBA" id="ARBA00049112"/>
    </source>
</evidence>
<keyword evidence="5 8" id="KW-0963">Cytoplasm</keyword>
<comment type="caution">
    <text evidence="10">The sequence shown here is derived from an EMBL/GenBank/DDBJ whole genome shotgun (WGS) entry which is preliminary data.</text>
</comment>
<evidence type="ECO:0000256" key="2">
    <source>
        <dbReference type="ARBA" id="ARBA00004756"/>
    </source>
</evidence>
<evidence type="ECO:0000256" key="6">
    <source>
        <dbReference type="ARBA" id="ARBA00022679"/>
    </source>
</evidence>
<dbReference type="UniPathway" id="UPA00030"/>
<dbReference type="Pfam" id="PF00793">
    <property type="entry name" value="DAHP_synth_1"/>
    <property type="match status" value="1"/>
</dbReference>
<evidence type="ECO:0000256" key="5">
    <source>
        <dbReference type="ARBA" id="ARBA00022490"/>
    </source>
</evidence>
<proteinExistence type="inferred from homology"/>
<dbReference type="Proteomes" id="UP000228886">
    <property type="component" value="Unassembled WGS sequence"/>
</dbReference>
<evidence type="ECO:0000256" key="4">
    <source>
        <dbReference type="ARBA" id="ARBA00010499"/>
    </source>
</evidence>
<organism evidence="10 11">
    <name type="scientific">bacterium (Candidatus Ratteibacteria) CG01_land_8_20_14_3_00_40_19</name>
    <dbReference type="NCBI Taxonomy" id="2014290"/>
    <lineage>
        <taxon>Bacteria</taxon>
        <taxon>Candidatus Ratteibacteria</taxon>
    </lineage>
</organism>
<dbReference type="InterPro" id="IPR006269">
    <property type="entry name" value="KDO8P_synthase"/>
</dbReference>